<evidence type="ECO:0000313" key="3">
    <source>
        <dbReference type="Proteomes" id="UP001141619"/>
    </source>
</evidence>
<dbReference type="InterPro" id="IPR029044">
    <property type="entry name" value="Nucleotide-diphossugar_trans"/>
</dbReference>
<dbReference type="InterPro" id="IPR001173">
    <property type="entry name" value="Glyco_trans_2-like"/>
</dbReference>
<dbReference type="Gene3D" id="3.90.550.10">
    <property type="entry name" value="Spore Coat Polysaccharide Biosynthesis Protein SpsA, Chain A"/>
    <property type="match status" value="1"/>
</dbReference>
<proteinExistence type="predicted"/>
<dbReference type="Pfam" id="PF00535">
    <property type="entry name" value="Glycos_transf_2"/>
    <property type="match status" value="1"/>
</dbReference>
<reference evidence="2" key="2">
    <citation type="journal article" date="2023" name="Syst. Appl. Microbiol.">
        <title>Govania unica gen. nov., sp. nov., a rare biosphere bacterium that represents a novel family in the class Alphaproteobacteria.</title>
        <authorList>
            <person name="Vandamme P."/>
            <person name="Peeters C."/>
            <person name="Hettiarachchi A."/>
            <person name="Cnockaert M."/>
            <person name="Carlier A."/>
        </authorList>
    </citation>
    <scope>NUCLEOTIDE SEQUENCE</scope>
    <source>
        <strain evidence="2">LMG 31809</strain>
    </source>
</reference>
<reference evidence="2" key="1">
    <citation type="submission" date="2022-08" db="EMBL/GenBank/DDBJ databases">
        <authorList>
            <person name="Vandamme P."/>
            <person name="Hettiarachchi A."/>
            <person name="Peeters C."/>
            <person name="Cnockaert M."/>
            <person name="Carlier A."/>
        </authorList>
    </citation>
    <scope>NUCLEOTIDE SEQUENCE</scope>
    <source>
        <strain evidence="2">LMG 31809</strain>
    </source>
</reference>
<accession>A0A9X3TY93</accession>
<dbReference type="CDD" id="cd00761">
    <property type="entry name" value="Glyco_tranf_GTA_type"/>
    <property type="match status" value="1"/>
</dbReference>
<comment type="caution">
    <text evidence="2">The sequence shown here is derived from an EMBL/GenBank/DDBJ whole genome shotgun (WGS) entry which is preliminary data.</text>
</comment>
<keyword evidence="3" id="KW-1185">Reference proteome</keyword>
<dbReference type="AlphaFoldDB" id="A0A9X3TY93"/>
<dbReference type="PANTHER" id="PTHR43685">
    <property type="entry name" value="GLYCOSYLTRANSFERASE"/>
    <property type="match status" value="1"/>
</dbReference>
<dbReference type="PANTHER" id="PTHR43685:SF2">
    <property type="entry name" value="GLYCOSYLTRANSFERASE 2-LIKE DOMAIN-CONTAINING PROTEIN"/>
    <property type="match status" value="1"/>
</dbReference>
<dbReference type="EMBL" id="JANWOI010000003">
    <property type="protein sequence ID" value="MDA5193887.1"/>
    <property type="molecule type" value="Genomic_DNA"/>
</dbReference>
<protein>
    <submittedName>
        <fullName evidence="2">Glycosyltransferase family 2 protein</fullName>
    </submittedName>
</protein>
<sequence length="319" mass="35659">MMQDISAVIPCYNGEKFIETALNSIAAQTYPVQEIIVVDDGSADDSIKRIENWRDQHPSLKLEIIRQRNQGVAVARNTGWKAASSTWIAFLDADDIWYPHHNEALLQAHVDKNSQLVFCDADRAQQVGDQETALPTFFEIAGIQYAIDQEDQSHHIGGNVHHRLLAGSFLPICCNLVKKTALEDIKGFEEGRAYGEDRQAWLKLFTLGPVNISKSIAGKQLYHGSNATHSRHAAKELKARLDLLNELIVNAPMYKLGEAELKIVRTSLNETLADFKYTLSCKGLTDMRSEGPVLKRYGAQYSLKDFARGLLHSLKMPGN</sequence>
<dbReference type="RefSeq" id="WP_274943594.1">
    <property type="nucleotide sequence ID" value="NZ_JANWOI010000003.1"/>
</dbReference>
<feature type="domain" description="Glycosyltransferase 2-like" evidence="1">
    <location>
        <begin position="6"/>
        <end position="149"/>
    </location>
</feature>
<gene>
    <name evidence="2" type="ORF">NYP16_07985</name>
</gene>
<dbReference type="SUPFAM" id="SSF53448">
    <property type="entry name" value="Nucleotide-diphospho-sugar transferases"/>
    <property type="match status" value="1"/>
</dbReference>
<evidence type="ECO:0000259" key="1">
    <source>
        <dbReference type="Pfam" id="PF00535"/>
    </source>
</evidence>
<dbReference type="InterPro" id="IPR050834">
    <property type="entry name" value="Glycosyltransf_2"/>
</dbReference>
<name>A0A9X3TY93_9PROT</name>
<evidence type="ECO:0000313" key="2">
    <source>
        <dbReference type="EMBL" id="MDA5193887.1"/>
    </source>
</evidence>
<organism evidence="2 3">
    <name type="scientific">Govanella unica</name>
    <dbReference type="NCBI Taxonomy" id="2975056"/>
    <lineage>
        <taxon>Bacteria</taxon>
        <taxon>Pseudomonadati</taxon>
        <taxon>Pseudomonadota</taxon>
        <taxon>Alphaproteobacteria</taxon>
        <taxon>Emcibacterales</taxon>
        <taxon>Govanellaceae</taxon>
        <taxon>Govanella</taxon>
    </lineage>
</organism>
<dbReference type="Proteomes" id="UP001141619">
    <property type="component" value="Unassembled WGS sequence"/>
</dbReference>